<sequence length="182" mass="20352">MIHRALTSCQVHNIREPNGLLRDDGRRPDGLKLVPWCQGKALAWDVTVVDTLAQTYLQGSTERVGFAANQAEEKKQSKYVELEGRYLFCAVGFETFGVFGKGARDLIQKIGKKIMDRTAEHPTVQAMIPLFSGVVAALYFPMFQRVPYPQRVIGKALLQAATTWKNNGGVLQIRVALVYKLE</sequence>
<keyword evidence="2" id="KW-1185">Reference proteome</keyword>
<dbReference type="Proteomes" id="UP000186922">
    <property type="component" value="Unassembled WGS sequence"/>
</dbReference>
<gene>
    <name evidence="1" type="primary">RvY_18243-1</name>
    <name evidence="1" type="synonym">RvY_18243.1</name>
    <name evidence="1" type="ORF">RvY_18243</name>
</gene>
<protein>
    <submittedName>
        <fullName evidence="1">Uncharacterized protein</fullName>
    </submittedName>
</protein>
<name>A0A1D1W524_RAMVA</name>
<organism evidence="1 2">
    <name type="scientific">Ramazzottius varieornatus</name>
    <name type="common">Water bear</name>
    <name type="synonym">Tardigrade</name>
    <dbReference type="NCBI Taxonomy" id="947166"/>
    <lineage>
        <taxon>Eukaryota</taxon>
        <taxon>Metazoa</taxon>
        <taxon>Ecdysozoa</taxon>
        <taxon>Tardigrada</taxon>
        <taxon>Eutardigrada</taxon>
        <taxon>Parachela</taxon>
        <taxon>Hypsibioidea</taxon>
        <taxon>Ramazzottiidae</taxon>
        <taxon>Ramazzottius</taxon>
    </lineage>
</organism>
<dbReference type="EMBL" id="BDGG01000018">
    <property type="protein sequence ID" value="GAV08577.1"/>
    <property type="molecule type" value="Genomic_DNA"/>
</dbReference>
<reference evidence="1 2" key="1">
    <citation type="journal article" date="2016" name="Nat. Commun.">
        <title>Extremotolerant tardigrade genome and improved radiotolerance of human cultured cells by tardigrade-unique protein.</title>
        <authorList>
            <person name="Hashimoto T."/>
            <person name="Horikawa D.D."/>
            <person name="Saito Y."/>
            <person name="Kuwahara H."/>
            <person name="Kozuka-Hata H."/>
            <person name="Shin-I T."/>
            <person name="Minakuchi Y."/>
            <person name="Ohishi K."/>
            <person name="Motoyama A."/>
            <person name="Aizu T."/>
            <person name="Enomoto A."/>
            <person name="Kondo K."/>
            <person name="Tanaka S."/>
            <person name="Hara Y."/>
            <person name="Koshikawa S."/>
            <person name="Sagara H."/>
            <person name="Miura T."/>
            <person name="Yokobori S."/>
            <person name="Miyagawa K."/>
            <person name="Suzuki Y."/>
            <person name="Kubo T."/>
            <person name="Oyama M."/>
            <person name="Kohara Y."/>
            <person name="Fujiyama A."/>
            <person name="Arakawa K."/>
            <person name="Katayama T."/>
            <person name="Toyoda A."/>
            <person name="Kunieda T."/>
        </authorList>
    </citation>
    <scope>NUCLEOTIDE SEQUENCE [LARGE SCALE GENOMIC DNA]</scope>
    <source>
        <strain evidence="1 2">YOKOZUNA-1</strain>
    </source>
</reference>
<dbReference type="AlphaFoldDB" id="A0A1D1W524"/>
<proteinExistence type="predicted"/>
<evidence type="ECO:0000313" key="1">
    <source>
        <dbReference type="EMBL" id="GAV08577.1"/>
    </source>
</evidence>
<comment type="caution">
    <text evidence="1">The sequence shown here is derived from an EMBL/GenBank/DDBJ whole genome shotgun (WGS) entry which is preliminary data.</text>
</comment>
<accession>A0A1D1W524</accession>
<evidence type="ECO:0000313" key="2">
    <source>
        <dbReference type="Proteomes" id="UP000186922"/>
    </source>
</evidence>
<dbReference type="OrthoDB" id="2016582at2759"/>